<accession>A0A6N7PNI3</accession>
<reference evidence="2 3" key="1">
    <citation type="submission" date="2019-10" db="EMBL/GenBank/DDBJ databases">
        <title>A soil myxobacterium in the family Polyangiaceae.</title>
        <authorList>
            <person name="Li Y."/>
            <person name="Wang J."/>
        </authorList>
    </citation>
    <scope>NUCLEOTIDE SEQUENCE [LARGE SCALE GENOMIC DNA]</scope>
    <source>
        <strain evidence="2 3">DSM 14734</strain>
    </source>
</reference>
<dbReference type="GO" id="GO:0008081">
    <property type="term" value="F:phosphoric diester hydrolase activity"/>
    <property type="evidence" value="ECO:0007669"/>
    <property type="project" value="InterPro"/>
</dbReference>
<dbReference type="InterPro" id="IPR017946">
    <property type="entry name" value="PLC-like_Pdiesterase_TIM-brl"/>
</dbReference>
<dbReference type="InterPro" id="IPR030395">
    <property type="entry name" value="GP_PDE_dom"/>
</dbReference>
<feature type="domain" description="GP-PDE" evidence="1">
    <location>
        <begin position="17"/>
        <end position="249"/>
    </location>
</feature>
<gene>
    <name evidence="2" type="ORF">GF068_07210</name>
</gene>
<comment type="caution">
    <text evidence="2">The sequence shown here is derived from an EMBL/GenBank/DDBJ whole genome shotgun (WGS) entry which is preliminary data.</text>
</comment>
<evidence type="ECO:0000259" key="1">
    <source>
        <dbReference type="PROSITE" id="PS51704"/>
    </source>
</evidence>
<dbReference type="GO" id="GO:0006629">
    <property type="term" value="P:lipid metabolic process"/>
    <property type="evidence" value="ECO:0007669"/>
    <property type="project" value="InterPro"/>
</dbReference>
<dbReference type="AlphaFoldDB" id="A0A6N7PNI3"/>
<sequence>MRWQGAAAFRRAEGRPPFVYGHRGVRGARPENTLAAFELAAEEGAEGIELDVRVDRDGELVVLHDPTFDRVTGGADTRAAAELPYEEIRRIDVGSGERAPRLTEVLALAQARGLRVNVEMKHDVPDRAAVVRATARKLQAFDPRVPVIVSSFDPRMVAAFGALAPRIPRALLVHRTRWSTAALELARGLGQAAHVERILTQGSTVRRLARSGLVVNVWTVNDTREALDLAALGVDGLITDVPGLVRAALG</sequence>
<dbReference type="PROSITE" id="PS51704">
    <property type="entry name" value="GP_PDE"/>
    <property type="match status" value="1"/>
</dbReference>
<dbReference type="Gene3D" id="3.20.20.190">
    <property type="entry name" value="Phosphatidylinositol (PI) phosphodiesterase"/>
    <property type="match status" value="1"/>
</dbReference>
<organism evidence="2 3">
    <name type="scientific">Polyangium spumosum</name>
    <dbReference type="NCBI Taxonomy" id="889282"/>
    <lineage>
        <taxon>Bacteria</taxon>
        <taxon>Pseudomonadati</taxon>
        <taxon>Myxococcota</taxon>
        <taxon>Polyangia</taxon>
        <taxon>Polyangiales</taxon>
        <taxon>Polyangiaceae</taxon>
        <taxon>Polyangium</taxon>
    </lineage>
</organism>
<dbReference type="SUPFAM" id="SSF51695">
    <property type="entry name" value="PLC-like phosphodiesterases"/>
    <property type="match status" value="1"/>
</dbReference>
<protein>
    <submittedName>
        <fullName evidence="2">Glycerophosphodiester phosphodiesterase</fullName>
    </submittedName>
</protein>
<dbReference type="EMBL" id="WJIE01000002">
    <property type="protein sequence ID" value="MRG91714.1"/>
    <property type="molecule type" value="Genomic_DNA"/>
</dbReference>
<dbReference type="RefSeq" id="WP_338046264.1">
    <property type="nucleotide sequence ID" value="NZ_WJIE01000002.1"/>
</dbReference>
<evidence type="ECO:0000313" key="3">
    <source>
        <dbReference type="Proteomes" id="UP000440224"/>
    </source>
</evidence>
<keyword evidence="3" id="KW-1185">Reference proteome</keyword>
<evidence type="ECO:0000313" key="2">
    <source>
        <dbReference type="EMBL" id="MRG91714.1"/>
    </source>
</evidence>
<dbReference type="PANTHER" id="PTHR46211:SF14">
    <property type="entry name" value="GLYCEROPHOSPHODIESTER PHOSPHODIESTERASE"/>
    <property type="match status" value="1"/>
</dbReference>
<dbReference type="Pfam" id="PF03009">
    <property type="entry name" value="GDPD"/>
    <property type="match status" value="1"/>
</dbReference>
<name>A0A6N7PNI3_9BACT</name>
<dbReference type="PANTHER" id="PTHR46211">
    <property type="entry name" value="GLYCEROPHOSPHORYL DIESTER PHOSPHODIESTERASE"/>
    <property type="match status" value="1"/>
</dbReference>
<dbReference type="Proteomes" id="UP000440224">
    <property type="component" value="Unassembled WGS sequence"/>
</dbReference>
<proteinExistence type="predicted"/>